<accession>A0ABV6FE45</accession>
<sequence length="142" mass="15540">MLKHLTFALACLLCQAATAGTIYKCTEAGKTVYSDRPCGSASRVLAVDAAPADPAAAAARLAREQALLKQIEGERAAREEQEARAAARAHKAALLERRRCDKLRLQRRWADEDIARAGRDEAERARIKARRQAEVLAMECPA</sequence>
<dbReference type="EMBL" id="JBHLWP010000009">
    <property type="protein sequence ID" value="MFC0251794.1"/>
    <property type="molecule type" value="Genomic_DNA"/>
</dbReference>
<organism evidence="3 4">
    <name type="scientific">Massilia consociata</name>
    <dbReference type="NCBI Taxonomy" id="760117"/>
    <lineage>
        <taxon>Bacteria</taxon>
        <taxon>Pseudomonadati</taxon>
        <taxon>Pseudomonadota</taxon>
        <taxon>Betaproteobacteria</taxon>
        <taxon>Burkholderiales</taxon>
        <taxon>Oxalobacteraceae</taxon>
        <taxon>Telluria group</taxon>
        <taxon>Massilia</taxon>
    </lineage>
</organism>
<comment type="caution">
    <text evidence="3">The sequence shown here is derived from an EMBL/GenBank/DDBJ whole genome shotgun (WGS) entry which is preliminary data.</text>
</comment>
<dbReference type="Pfam" id="PF13511">
    <property type="entry name" value="DUF4124"/>
    <property type="match status" value="1"/>
</dbReference>
<dbReference type="InterPro" id="IPR025392">
    <property type="entry name" value="DUF4124"/>
</dbReference>
<dbReference type="RefSeq" id="WP_379678627.1">
    <property type="nucleotide sequence ID" value="NZ_JBHLWP010000009.1"/>
</dbReference>
<proteinExistence type="predicted"/>
<gene>
    <name evidence="3" type="ORF">ACFFJK_07815</name>
</gene>
<protein>
    <submittedName>
        <fullName evidence="3">DUF4124 domain-containing protein</fullName>
    </submittedName>
</protein>
<feature type="domain" description="DUF4124" evidence="2">
    <location>
        <begin position="9"/>
        <end position="60"/>
    </location>
</feature>
<feature type="chain" id="PRO_5047263065" evidence="1">
    <location>
        <begin position="20"/>
        <end position="142"/>
    </location>
</feature>
<feature type="signal peptide" evidence="1">
    <location>
        <begin position="1"/>
        <end position="19"/>
    </location>
</feature>
<dbReference type="Proteomes" id="UP001589773">
    <property type="component" value="Unassembled WGS sequence"/>
</dbReference>
<keyword evidence="4" id="KW-1185">Reference proteome</keyword>
<evidence type="ECO:0000313" key="3">
    <source>
        <dbReference type="EMBL" id="MFC0251794.1"/>
    </source>
</evidence>
<keyword evidence="1" id="KW-0732">Signal</keyword>
<evidence type="ECO:0000256" key="1">
    <source>
        <dbReference type="SAM" id="SignalP"/>
    </source>
</evidence>
<reference evidence="3 4" key="1">
    <citation type="submission" date="2024-09" db="EMBL/GenBank/DDBJ databases">
        <authorList>
            <person name="Sun Q."/>
            <person name="Mori K."/>
        </authorList>
    </citation>
    <scope>NUCLEOTIDE SEQUENCE [LARGE SCALE GENOMIC DNA]</scope>
    <source>
        <strain evidence="3 4">CCM 7792</strain>
    </source>
</reference>
<evidence type="ECO:0000313" key="4">
    <source>
        <dbReference type="Proteomes" id="UP001589773"/>
    </source>
</evidence>
<name>A0ABV6FE45_9BURK</name>
<evidence type="ECO:0000259" key="2">
    <source>
        <dbReference type="Pfam" id="PF13511"/>
    </source>
</evidence>